<keyword evidence="1" id="KW-1133">Transmembrane helix</keyword>
<reference evidence="2 3" key="1">
    <citation type="submission" date="2019-05" db="EMBL/GenBank/DDBJ databases">
        <authorList>
            <consortium name="Science for Life Laboratories"/>
        </authorList>
    </citation>
    <scope>NUCLEOTIDE SEQUENCE [LARGE SCALE GENOMIC DNA]</scope>
    <source>
        <strain evidence="2">Soil9</strain>
    </source>
</reference>
<protein>
    <submittedName>
        <fullName evidence="2">Uncharacterized protein</fullName>
    </submittedName>
</protein>
<evidence type="ECO:0000313" key="3">
    <source>
        <dbReference type="Proteomes" id="UP000464178"/>
    </source>
</evidence>
<keyword evidence="1" id="KW-0472">Membrane</keyword>
<name>A0A6P2DED3_9BACT</name>
<keyword evidence="1" id="KW-0812">Transmembrane</keyword>
<accession>A0A6P2DED3</accession>
<dbReference type="InterPro" id="IPR046737">
    <property type="entry name" value="DUF6629"/>
</dbReference>
<keyword evidence="3" id="KW-1185">Reference proteome</keyword>
<feature type="transmembrane region" description="Helical" evidence="1">
    <location>
        <begin position="69"/>
        <end position="88"/>
    </location>
</feature>
<sequence>MCFSPEASFAVGGALIPAAGYCLRTAWLKNQRLIPIALMPPAFAVQQIAEGVVWLGLHASDPAQIRVGALAFLFFALAFWPFWLPFIAAVNETRPGPRRFFVALTVLSSGWFWAFYLPLLIGPDSLLSVRVVHHSILYSYSDAPLPRHVPQSVLRVLYSVSVVVPLVFGPKTLGRLPGLMLLSALLVAAAVYEYAFVSVWCFFAAVLTLSLCAFFYRMSAPAIAPGATVQA</sequence>
<dbReference type="Proteomes" id="UP000464178">
    <property type="component" value="Chromosome"/>
</dbReference>
<dbReference type="EMBL" id="LR593886">
    <property type="protein sequence ID" value="VTR99024.1"/>
    <property type="molecule type" value="Genomic_DNA"/>
</dbReference>
<evidence type="ECO:0000256" key="1">
    <source>
        <dbReference type="SAM" id="Phobius"/>
    </source>
</evidence>
<dbReference type="KEGG" id="gms:SOIL9_00790"/>
<dbReference type="AlphaFoldDB" id="A0A6P2DED3"/>
<gene>
    <name evidence="2" type="ORF">SOIL9_00790</name>
</gene>
<organism evidence="2 3">
    <name type="scientific">Gemmata massiliana</name>
    <dbReference type="NCBI Taxonomy" id="1210884"/>
    <lineage>
        <taxon>Bacteria</taxon>
        <taxon>Pseudomonadati</taxon>
        <taxon>Planctomycetota</taxon>
        <taxon>Planctomycetia</taxon>
        <taxon>Gemmatales</taxon>
        <taxon>Gemmataceae</taxon>
        <taxon>Gemmata</taxon>
    </lineage>
</organism>
<feature type="transmembrane region" description="Helical" evidence="1">
    <location>
        <begin position="33"/>
        <end position="57"/>
    </location>
</feature>
<evidence type="ECO:0000313" key="2">
    <source>
        <dbReference type="EMBL" id="VTR99024.1"/>
    </source>
</evidence>
<proteinExistence type="predicted"/>
<feature type="transmembrane region" description="Helical" evidence="1">
    <location>
        <begin position="176"/>
        <end position="191"/>
    </location>
</feature>
<dbReference type="Pfam" id="PF20334">
    <property type="entry name" value="DUF6629"/>
    <property type="match status" value="1"/>
</dbReference>
<dbReference type="RefSeq" id="WP_162671766.1">
    <property type="nucleotide sequence ID" value="NZ_LR593886.1"/>
</dbReference>
<feature type="transmembrane region" description="Helical" evidence="1">
    <location>
        <begin position="197"/>
        <end position="216"/>
    </location>
</feature>
<feature type="transmembrane region" description="Helical" evidence="1">
    <location>
        <begin position="100"/>
        <end position="121"/>
    </location>
</feature>